<feature type="domain" description="Methyltransferase" evidence="3">
    <location>
        <begin position="46"/>
        <end position="152"/>
    </location>
</feature>
<dbReference type="InterPro" id="IPR029063">
    <property type="entry name" value="SAM-dependent_MTases_sf"/>
</dbReference>
<gene>
    <name evidence="4" type="ORF">PG997_008144</name>
</gene>
<evidence type="ECO:0000256" key="1">
    <source>
        <dbReference type="ARBA" id="ARBA00038158"/>
    </source>
</evidence>
<dbReference type="SUPFAM" id="SSF53335">
    <property type="entry name" value="S-adenosyl-L-methionine-dependent methyltransferases"/>
    <property type="match status" value="1"/>
</dbReference>
<dbReference type="EMBL" id="JAQQWN010000006">
    <property type="protein sequence ID" value="KAK8080326.1"/>
    <property type="molecule type" value="Genomic_DNA"/>
</dbReference>
<evidence type="ECO:0000313" key="4">
    <source>
        <dbReference type="EMBL" id="KAK8080326.1"/>
    </source>
</evidence>
<dbReference type="InterPro" id="IPR041698">
    <property type="entry name" value="Methyltransf_25"/>
</dbReference>
<comment type="similarity">
    <text evidence="1">Belongs to the methyltransferase superfamily. LaeA methyltransferase family.</text>
</comment>
<name>A0ABR1WA13_9PEZI</name>
<dbReference type="GeneID" id="92045519"/>
<dbReference type="Pfam" id="PF13649">
    <property type="entry name" value="Methyltransf_25"/>
    <property type="match status" value="1"/>
</dbReference>
<organism evidence="4 5">
    <name type="scientific">Apiospora hydei</name>
    <dbReference type="NCBI Taxonomy" id="1337664"/>
    <lineage>
        <taxon>Eukaryota</taxon>
        <taxon>Fungi</taxon>
        <taxon>Dikarya</taxon>
        <taxon>Ascomycota</taxon>
        <taxon>Pezizomycotina</taxon>
        <taxon>Sordariomycetes</taxon>
        <taxon>Xylariomycetidae</taxon>
        <taxon>Amphisphaeriales</taxon>
        <taxon>Apiosporaceae</taxon>
        <taxon>Apiospora</taxon>
    </lineage>
</organism>
<evidence type="ECO:0000313" key="5">
    <source>
        <dbReference type="Proteomes" id="UP001433268"/>
    </source>
</evidence>
<accession>A0ABR1WA13</accession>
<feature type="region of interest" description="Disordered" evidence="2">
    <location>
        <begin position="1"/>
        <end position="20"/>
    </location>
</feature>
<evidence type="ECO:0000259" key="3">
    <source>
        <dbReference type="Pfam" id="PF13649"/>
    </source>
</evidence>
<dbReference type="CDD" id="cd02440">
    <property type="entry name" value="AdoMet_MTases"/>
    <property type="match status" value="1"/>
</dbReference>
<dbReference type="Gene3D" id="3.40.50.150">
    <property type="entry name" value="Vaccinia Virus protein VP39"/>
    <property type="match status" value="1"/>
</dbReference>
<proteinExistence type="inferred from homology"/>
<dbReference type="RefSeq" id="XP_066667801.1">
    <property type="nucleotide sequence ID" value="XM_066812459.1"/>
</dbReference>
<protein>
    <submittedName>
        <fullName evidence="4">Methyltransferase-like protein</fullName>
    </submittedName>
</protein>
<comment type="caution">
    <text evidence="4">The sequence shown here is derived from an EMBL/GenBank/DDBJ whole genome shotgun (WGS) entry which is preliminary data.</text>
</comment>
<dbReference type="PANTHER" id="PTHR43591">
    <property type="entry name" value="METHYLTRANSFERASE"/>
    <property type="match status" value="1"/>
</dbReference>
<sequence>MNSQVAKEYNEQSKSYDNYTTSTPYGDLEAQLFRLALGDDCSGLKVLDLGGGSGLKARAALDAGAARVDVVDISAAMMQSGQAATEASLGREGVGRIRWHEADVSKPLGHLPLQEEGTYDLVIAAWVFDHARDRAEYDGMWRNCAAYLKPGGRFLGVRMGDPRAPTLDGRYGVYMKDFEDTPDGVRYRYVIQLDPPLEFEASTLNVSMSGSYEVPEKYGITDFETEPPENAPIIRDDPLFWRPFLEKQGMVVFKGKKRLKI</sequence>
<reference evidence="4 5" key="1">
    <citation type="submission" date="2023-01" db="EMBL/GenBank/DDBJ databases">
        <title>Analysis of 21 Apiospora genomes using comparative genomics revels a genus with tremendous synthesis potential of carbohydrate active enzymes and secondary metabolites.</title>
        <authorList>
            <person name="Sorensen T."/>
        </authorList>
    </citation>
    <scope>NUCLEOTIDE SEQUENCE [LARGE SCALE GENOMIC DNA]</scope>
    <source>
        <strain evidence="4 5">CBS 114990</strain>
    </source>
</reference>
<evidence type="ECO:0000256" key="2">
    <source>
        <dbReference type="SAM" id="MobiDB-lite"/>
    </source>
</evidence>
<keyword evidence="5" id="KW-1185">Reference proteome</keyword>
<dbReference type="Proteomes" id="UP001433268">
    <property type="component" value="Unassembled WGS sequence"/>
</dbReference>